<keyword evidence="2 4" id="KW-0472">Membrane</keyword>
<feature type="chain" id="PRO_5012526104" evidence="5">
    <location>
        <begin position="26"/>
        <end position="1146"/>
    </location>
</feature>
<evidence type="ECO:0000256" key="5">
    <source>
        <dbReference type="SAM" id="SignalP"/>
    </source>
</evidence>
<protein>
    <submittedName>
        <fullName evidence="7">TonB-linked outer membrane protein, SusC/RagA family</fullName>
    </submittedName>
</protein>
<dbReference type="RefSeq" id="WP_313381320.1">
    <property type="nucleotide sequence ID" value="NZ_DAMBAO010000010.1"/>
</dbReference>
<dbReference type="SMART" id="SM00965">
    <property type="entry name" value="STN"/>
    <property type="match status" value="1"/>
</dbReference>
<evidence type="ECO:0000256" key="1">
    <source>
        <dbReference type="ARBA" id="ARBA00022448"/>
    </source>
</evidence>
<dbReference type="NCBIfam" id="TIGR04057">
    <property type="entry name" value="SusC_RagA_signa"/>
    <property type="match status" value="1"/>
</dbReference>
<dbReference type="SUPFAM" id="SSF49464">
    <property type="entry name" value="Carboxypeptidase regulatory domain-like"/>
    <property type="match status" value="1"/>
</dbReference>
<evidence type="ECO:0000313" key="7">
    <source>
        <dbReference type="EMBL" id="SCD20051.1"/>
    </source>
</evidence>
<dbReference type="Proteomes" id="UP000187464">
    <property type="component" value="Chromosome I"/>
</dbReference>
<dbReference type="KEGG" id="psac:PSM36_1227"/>
<accession>A0A1R3SX05</accession>
<keyword evidence="4" id="KW-1134">Transmembrane beta strand</keyword>
<feature type="domain" description="Secretin/TonB short N-terminal" evidence="6">
    <location>
        <begin position="63"/>
        <end position="114"/>
    </location>
</feature>
<dbReference type="NCBIfam" id="TIGR04056">
    <property type="entry name" value="OMP_RagA_SusC"/>
    <property type="match status" value="1"/>
</dbReference>
<dbReference type="Gene3D" id="3.55.50.30">
    <property type="match status" value="1"/>
</dbReference>
<dbReference type="GO" id="GO:0009279">
    <property type="term" value="C:cell outer membrane"/>
    <property type="evidence" value="ECO:0007669"/>
    <property type="project" value="UniProtKB-SubCell"/>
</dbReference>
<dbReference type="InterPro" id="IPR023997">
    <property type="entry name" value="TonB-dep_OMP_SusC/RagA_CS"/>
</dbReference>
<keyword evidence="5" id="KW-0732">Signal</keyword>
<dbReference type="InterPro" id="IPR011662">
    <property type="entry name" value="Secretin/TonB_short_N"/>
</dbReference>
<keyword evidence="3 4" id="KW-0998">Cell outer membrane</keyword>
<evidence type="ECO:0000256" key="2">
    <source>
        <dbReference type="ARBA" id="ARBA00023136"/>
    </source>
</evidence>
<feature type="signal peptide" evidence="5">
    <location>
        <begin position="1"/>
        <end position="25"/>
    </location>
</feature>
<keyword evidence="4" id="KW-0812">Transmembrane</keyword>
<organism evidence="7 8">
    <name type="scientific">Proteiniphilum saccharofermentans</name>
    <dbReference type="NCBI Taxonomy" id="1642647"/>
    <lineage>
        <taxon>Bacteria</taxon>
        <taxon>Pseudomonadati</taxon>
        <taxon>Bacteroidota</taxon>
        <taxon>Bacteroidia</taxon>
        <taxon>Bacteroidales</taxon>
        <taxon>Dysgonomonadaceae</taxon>
        <taxon>Proteiniphilum</taxon>
    </lineage>
</organism>
<comment type="subcellular location">
    <subcellularLocation>
        <location evidence="4">Cell outer membrane</location>
        <topology evidence="4">Multi-pass membrane protein</topology>
    </subcellularLocation>
</comment>
<evidence type="ECO:0000256" key="4">
    <source>
        <dbReference type="PROSITE-ProRule" id="PRU01360"/>
    </source>
</evidence>
<name>A0A1R3SX05_9BACT</name>
<evidence type="ECO:0000256" key="3">
    <source>
        <dbReference type="ARBA" id="ARBA00023237"/>
    </source>
</evidence>
<dbReference type="AlphaFoldDB" id="A0A1R3SX05"/>
<dbReference type="Gene3D" id="2.60.40.1120">
    <property type="entry name" value="Carboxypeptidase-like, regulatory domain"/>
    <property type="match status" value="1"/>
</dbReference>
<dbReference type="EMBL" id="LT605205">
    <property type="protein sequence ID" value="SCD20051.1"/>
    <property type="molecule type" value="Genomic_DNA"/>
</dbReference>
<gene>
    <name evidence="7" type="ORF">PSM36_1227</name>
</gene>
<evidence type="ECO:0000259" key="6">
    <source>
        <dbReference type="SMART" id="SM00965"/>
    </source>
</evidence>
<dbReference type="Pfam" id="PF13715">
    <property type="entry name" value="CarbopepD_reg_2"/>
    <property type="match status" value="1"/>
</dbReference>
<dbReference type="Pfam" id="PF07660">
    <property type="entry name" value="STN"/>
    <property type="match status" value="1"/>
</dbReference>
<comment type="similarity">
    <text evidence="4">Belongs to the TonB-dependent receptor family.</text>
</comment>
<keyword evidence="1 4" id="KW-0813">Transport</keyword>
<keyword evidence="8" id="KW-1185">Reference proteome</keyword>
<proteinExistence type="inferred from homology"/>
<dbReference type="InterPro" id="IPR008969">
    <property type="entry name" value="CarboxyPept-like_regulatory"/>
</dbReference>
<dbReference type="FunFam" id="2.170.130.10:FF:000003">
    <property type="entry name" value="SusC/RagA family TonB-linked outer membrane protein"/>
    <property type="match status" value="1"/>
</dbReference>
<dbReference type="STRING" id="1642647.PSM36_1227"/>
<dbReference type="SUPFAM" id="SSF56935">
    <property type="entry name" value="Porins"/>
    <property type="match status" value="1"/>
</dbReference>
<dbReference type="InterPro" id="IPR039426">
    <property type="entry name" value="TonB-dep_rcpt-like"/>
</dbReference>
<dbReference type="PROSITE" id="PS52016">
    <property type="entry name" value="TONB_DEPENDENT_REC_3"/>
    <property type="match status" value="1"/>
</dbReference>
<dbReference type="Gene3D" id="2.170.130.10">
    <property type="entry name" value="TonB-dependent receptor, plug domain"/>
    <property type="match status" value="1"/>
</dbReference>
<evidence type="ECO:0000313" key="8">
    <source>
        <dbReference type="Proteomes" id="UP000187464"/>
    </source>
</evidence>
<dbReference type="InterPro" id="IPR023996">
    <property type="entry name" value="TonB-dep_OMP_SusC/RagA"/>
</dbReference>
<dbReference type="Pfam" id="PF07715">
    <property type="entry name" value="Plug"/>
    <property type="match status" value="1"/>
</dbReference>
<dbReference type="InterPro" id="IPR037066">
    <property type="entry name" value="Plug_dom_sf"/>
</dbReference>
<dbReference type="InterPro" id="IPR012910">
    <property type="entry name" value="Plug_dom"/>
</dbReference>
<sequence length="1146" mass="129349">MKFTNQLKKQTSFFPNFFIMMSVFFAVIAPVTGQNTKNNNLSLNVQNQPLSEVFQQISVLTGYKFFYDQEIVDKVPNVTLNVRNGTIEDILDRITARTNLYFQRTNNTISVVYEISEKDNFPNKKELDGKTFQVTGVVLDENEIPLPGVTITIVGSTKGVITDIDGVYSIEVAPTDELEFSFVGLETQRIKVGNNKTLIVILKEKVDELEEVTIVAFGKQKKESVLSSISTVKPGDLKIPSSNLTTALAGKISGLISYQRSGEPGEDDASFFVRGVTSFSYARGPLILIDGVEMSSSDLARLQPDDIASFSIMKDAAATALYGARGANGVILVTTKEGREGKAQISFRYETSLSRPTSKVDLADPVTYMILNNEAVTARNPLQAVPYSYEKIDNTRAGVNPYVYPANDWYGMLFKDQTVNHRANFNVSGGGNIARYYIAGTFNQDNGILNVDRNNNFNNNIDLKRYLLRSNININITPTTETIVRLHGTFDDYSGPIDGGTALYQKVMRSDPVLFPAYFAPDEQFKHVTHTLFGNYDQGQYINPYADMVKGYKDYAKSLILAQFELKQDLGFITQGLNLRGLFNTNRYSYFDVNRFYSPFWYSISSYDKRADTYMLTRLNPQDGTEWLSYNEGPKEITSTTYMEAAINYDRTFNSHSISGLLVGTMRNTIKPNASTLTLSLPSRNLGLSGRFTYSYDSRYFTEFNFGYNGSERFSKNERFGFFPSIGAAWIVSNEGFWEGDIRKIIHNLKLKATYGLSGNDAIGDITDRFFYLSEVNLNDEGRSFTWGENFDYTVNGVATSRYANDKITWEISKKLNTGIEFGLFDKLDIQVDYYTEHRTNILMDRANIPTTMGLQATPRTNVGEAKGRGIDFSADYQYSISKDFWITGRANFTYATAKYEVYEDVDNSLTPWLSRIGQPISQTWGYVAERLFVDDYEVANSPVQTFGEYMGGDIKYRDINKDGQINSLDRVPIGYPTQPEIIYGFGISTGFKNFDLSCFFQGLARESFWIDAYATAPFIDTDGNSAIISKNALLKVYADQHFSENNPNIYALWPRLADRHISNNTQTSTWFMRDGSFLRLKSLEFGYTLPKEFVGRAGVKNLRFYFSGTNLLTFSKFKLWDPEMAGNGLGYPIQKVFNFGLQVSF</sequence>
<reference evidence="8" key="1">
    <citation type="submission" date="2016-08" db="EMBL/GenBank/DDBJ databases">
        <authorList>
            <person name="Wibberg D."/>
        </authorList>
    </citation>
    <scope>NUCLEOTIDE SEQUENCE [LARGE SCALE GENOMIC DNA]</scope>
</reference>